<dbReference type="InterPro" id="IPR045590">
    <property type="entry name" value="DUF6463"/>
</dbReference>
<proteinExistence type="predicted"/>
<gene>
    <name evidence="2" type="ORF">IU470_21865</name>
</gene>
<feature type="transmembrane region" description="Helical" evidence="1">
    <location>
        <begin position="85"/>
        <end position="101"/>
    </location>
</feature>
<keyword evidence="1" id="KW-0472">Membrane</keyword>
<feature type="transmembrane region" description="Helical" evidence="1">
    <location>
        <begin position="107"/>
        <end position="124"/>
    </location>
</feature>
<protein>
    <submittedName>
        <fullName evidence="2">Uncharacterized protein</fullName>
    </submittedName>
</protein>
<sequence length="137" mass="14484">MIKWAGRLLVFLGLGHTLGSYVLVAPDHADSWFGAKLWSPEEGISEMSPAMASFWLTTGSFGVPLALIGVLVLWLDRRGIVPPSFVAWTLGIWSVVAGVILEPAPWALAWIAVGLLAVGARRAVQAEPASGLAGAPR</sequence>
<reference evidence="2 3" key="1">
    <citation type="submission" date="2020-10" db="EMBL/GenBank/DDBJ databases">
        <title>Identification of Nocardia species via Next-generation sequencing and recognition of intraspecies genetic diversity.</title>
        <authorList>
            <person name="Li P."/>
            <person name="Li P."/>
            <person name="Lu B."/>
        </authorList>
    </citation>
    <scope>NUCLEOTIDE SEQUENCE [LARGE SCALE GENOMIC DNA]</scope>
    <source>
        <strain evidence="2 3">N-11</strain>
    </source>
</reference>
<feature type="transmembrane region" description="Helical" evidence="1">
    <location>
        <begin position="48"/>
        <end position="73"/>
    </location>
</feature>
<keyword evidence="1" id="KW-1133">Transmembrane helix</keyword>
<dbReference type="RefSeq" id="WP_195034710.1">
    <property type="nucleotide sequence ID" value="NZ_JADLRE010000017.1"/>
</dbReference>
<keyword evidence="3" id="KW-1185">Reference proteome</keyword>
<accession>A0ABS0CH41</accession>
<evidence type="ECO:0000256" key="1">
    <source>
        <dbReference type="SAM" id="Phobius"/>
    </source>
</evidence>
<comment type="caution">
    <text evidence="2">The sequence shown here is derived from an EMBL/GenBank/DDBJ whole genome shotgun (WGS) entry which is preliminary data.</text>
</comment>
<dbReference type="Pfam" id="PF20064">
    <property type="entry name" value="DUF6463"/>
    <property type="match status" value="1"/>
</dbReference>
<evidence type="ECO:0000313" key="3">
    <source>
        <dbReference type="Proteomes" id="UP000807309"/>
    </source>
</evidence>
<dbReference type="EMBL" id="JADLRE010000017">
    <property type="protein sequence ID" value="MBF6227743.1"/>
    <property type="molecule type" value="Genomic_DNA"/>
</dbReference>
<dbReference type="Proteomes" id="UP000807309">
    <property type="component" value="Unassembled WGS sequence"/>
</dbReference>
<evidence type="ECO:0000313" key="2">
    <source>
        <dbReference type="EMBL" id="MBF6227743.1"/>
    </source>
</evidence>
<organism evidence="2 3">
    <name type="scientific">Nocardia abscessus</name>
    <dbReference type="NCBI Taxonomy" id="120957"/>
    <lineage>
        <taxon>Bacteria</taxon>
        <taxon>Bacillati</taxon>
        <taxon>Actinomycetota</taxon>
        <taxon>Actinomycetes</taxon>
        <taxon>Mycobacteriales</taxon>
        <taxon>Nocardiaceae</taxon>
        <taxon>Nocardia</taxon>
    </lineage>
</organism>
<name>A0ABS0CH41_9NOCA</name>
<keyword evidence="1" id="KW-0812">Transmembrane</keyword>